<dbReference type="Pfam" id="PF05686">
    <property type="entry name" value="Glyco_transf_90"/>
    <property type="match status" value="1"/>
</dbReference>
<evidence type="ECO:0000256" key="1">
    <source>
        <dbReference type="SAM" id="Phobius"/>
    </source>
</evidence>
<dbReference type="Proteomes" id="UP000635477">
    <property type="component" value="Unassembled WGS sequence"/>
</dbReference>
<comment type="caution">
    <text evidence="3">The sequence shown here is derived from an EMBL/GenBank/DDBJ whole genome shotgun (WGS) entry which is preliminary data.</text>
</comment>
<keyword evidence="1" id="KW-0812">Transmembrane</keyword>
<feature type="transmembrane region" description="Helical" evidence="1">
    <location>
        <begin position="158"/>
        <end position="178"/>
    </location>
</feature>
<dbReference type="SMART" id="SM00672">
    <property type="entry name" value="CAP10"/>
    <property type="match status" value="1"/>
</dbReference>
<dbReference type="EMBL" id="JABEYC010000385">
    <property type="protein sequence ID" value="KAF4978242.1"/>
    <property type="molecule type" value="Genomic_DNA"/>
</dbReference>
<evidence type="ECO:0000313" key="3">
    <source>
        <dbReference type="EMBL" id="KAF4978242.1"/>
    </source>
</evidence>
<feature type="transmembrane region" description="Helical" evidence="1">
    <location>
        <begin position="130"/>
        <end position="152"/>
    </location>
</feature>
<organism evidence="3 4">
    <name type="scientific">Fusarium zealandicum</name>
    <dbReference type="NCBI Taxonomy" id="1053134"/>
    <lineage>
        <taxon>Eukaryota</taxon>
        <taxon>Fungi</taxon>
        <taxon>Dikarya</taxon>
        <taxon>Ascomycota</taxon>
        <taxon>Pezizomycotina</taxon>
        <taxon>Sordariomycetes</taxon>
        <taxon>Hypocreomycetidae</taxon>
        <taxon>Hypocreales</taxon>
        <taxon>Nectriaceae</taxon>
        <taxon>Fusarium</taxon>
        <taxon>Fusarium staphyleae species complex</taxon>
    </lineage>
</organism>
<dbReference type="OrthoDB" id="202415at2759"/>
<proteinExistence type="predicted"/>
<feature type="transmembrane region" description="Helical" evidence="1">
    <location>
        <begin position="198"/>
        <end position="223"/>
    </location>
</feature>
<gene>
    <name evidence="3" type="ORF">FZEAL_5347</name>
</gene>
<keyword evidence="1" id="KW-1133">Transmembrane helix</keyword>
<evidence type="ECO:0000259" key="2">
    <source>
        <dbReference type="SMART" id="SM00672"/>
    </source>
</evidence>
<dbReference type="PANTHER" id="PTHR12203">
    <property type="entry name" value="KDEL LYS-ASP-GLU-LEU CONTAINING - RELATED"/>
    <property type="match status" value="1"/>
</dbReference>
<reference evidence="3" key="2">
    <citation type="submission" date="2020-05" db="EMBL/GenBank/DDBJ databases">
        <authorList>
            <person name="Kim H.-S."/>
            <person name="Proctor R.H."/>
            <person name="Brown D.W."/>
        </authorList>
    </citation>
    <scope>NUCLEOTIDE SEQUENCE</scope>
    <source>
        <strain evidence="3">NRRL 22465</strain>
    </source>
</reference>
<keyword evidence="1" id="KW-0472">Membrane</keyword>
<dbReference type="PANTHER" id="PTHR12203:SF61">
    <property type="entry name" value="CAPSULE PROTEIN"/>
    <property type="match status" value="1"/>
</dbReference>
<feature type="domain" description="Glycosyl transferase CAP10" evidence="2">
    <location>
        <begin position="543"/>
        <end position="833"/>
    </location>
</feature>
<accession>A0A8H4UKP0</accession>
<dbReference type="AlphaFoldDB" id="A0A8H4UKP0"/>
<dbReference type="InterPro" id="IPR051091">
    <property type="entry name" value="O-Glucosyltr/Glycosyltrsf_90"/>
</dbReference>
<sequence>MQKSYLNAIDQVGGLAGAAVLCTTLSQHLASRRSELCSELVCWLVLPVLFRYSKRSKPATDPAVAPFSGAGAQTLSWRSQWIVAAGIAVTCLYKAESRALGLFPTLTPLLIAVQRYFGCGLPASTPSDSWLFNPIITTIWGASSVALVAVLSLSNGDLWGSAPSVILVAASLIVYVGLGSKPKKGIQDTSFLDIEAIITLLAAKTVVFLIAALCGQVFLLGFLDSPVASTVLLGLAKALSWYFTIQTAQHTSWSIATTIGTFSIAATSNPFMQSSEACALGHVVVSFLTLGQTVHLLPKQAKTRILIWTPFFISLLPYVSNLLTIRSVHSSAAQAFPGSLTHPVEALVREAKLEFEHVLGNQSESYTAASDEYRQRYRVEPPPGFEAWYDFARSHQSPIIDEFDMIYDAISPLWSLSGKEVLEMMSKVQKTPQSEVWLCEFSGSRAETKCTHPYRSFDRHISLLFDTLLGDLKGKLPDVRFLVNHFDEPRVLIPLQSSSKDSTEHKRIRQTDMSKEAPWDMLTKACPDSKRDVGSSTEGPTMETYDLPFIKNHSSAVDLCGHPEYSQLHGFLMSPKTFWPIEGLIPILSTGSLSTMGDILFPSPAYIESEFQYEDSHDVDWESKRNNLYWAGSTTGGFALDDKWQNFHRQRFVSLSQNLEHREHHYLRDQNGFVNRVKSSFLNSRLFDVAFSRIFQCEGRHCRDQSTHFNTKSWADKDAALRSRLVYDTDGNGISGRYYKLLASKSVPLKQTLFREWHDERLMPWVHYIPVSQSLRELPELVSYLTSTESGQEIAREIADRGRNWFAEAFREVDMSIYVYRLLLELARLQDSNREASQ</sequence>
<evidence type="ECO:0000313" key="4">
    <source>
        <dbReference type="Proteomes" id="UP000635477"/>
    </source>
</evidence>
<keyword evidence="4" id="KW-1185">Reference proteome</keyword>
<name>A0A8H4UKP0_9HYPO</name>
<dbReference type="InterPro" id="IPR006598">
    <property type="entry name" value="CAP10"/>
</dbReference>
<reference evidence="3" key="1">
    <citation type="journal article" date="2020" name="BMC Genomics">
        <title>Correction to: Identification and distribution of gene clusters required for synthesis of sphingolipid metabolism inhibitors in diverse species of the filamentous fungus Fusarium.</title>
        <authorList>
            <person name="Kim H.S."/>
            <person name="Lohmar J.M."/>
            <person name="Busman M."/>
            <person name="Brown D.W."/>
            <person name="Naumann T.A."/>
            <person name="Divon H.H."/>
            <person name="Lysoe E."/>
            <person name="Uhlig S."/>
            <person name="Proctor R.H."/>
        </authorList>
    </citation>
    <scope>NUCLEOTIDE SEQUENCE</scope>
    <source>
        <strain evidence="3">NRRL 22465</strain>
    </source>
</reference>
<protein>
    <recommendedName>
        <fullName evidence="2">Glycosyl transferase CAP10 domain-containing protein</fullName>
    </recommendedName>
</protein>